<keyword evidence="1" id="KW-0812">Transmembrane</keyword>
<evidence type="ECO:0000259" key="2">
    <source>
        <dbReference type="Pfam" id="PF13786"/>
    </source>
</evidence>
<evidence type="ECO:0000313" key="4">
    <source>
        <dbReference type="Proteomes" id="UP001343257"/>
    </source>
</evidence>
<reference evidence="3 4" key="1">
    <citation type="submission" date="2023-03" db="EMBL/GenBank/DDBJ databases">
        <title>Bacillus Genome Sequencing.</title>
        <authorList>
            <person name="Dunlap C."/>
        </authorList>
    </citation>
    <scope>NUCLEOTIDE SEQUENCE [LARGE SCALE GENOMIC DNA]</scope>
    <source>
        <strain evidence="3 4">NRS-52</strain>
    </source>
</reference>
<dbReference type="EMBL" id="JARTLD010000017">
    <property type="protein sequence ID" value="MED5017064.1"/>
    <property type="molecule type" value="Genomic_DNA"/>
</dbReference>
<keyword evidence="1" id="KW-1133">Transmembrane helix</keyword>
<gene>
    <name evidence="3" type="ORF">P9847_07050</name>
</gene>
<feature type="transmembrane region" description="Helical" evidence="1">
    <location>
        <begin position="51"/>
        <end position="76"/>
    </location>
</feature>
<dbReference type="RefSeq" id="WP_328276500.1">
    <property type="nucleotide sequence ID" value="NZ_JARTLD010000017.1"/>
</dbReference>
<name>A0ABU6PQB1_9BACL</name>
<dbReference type="Pfam" id="PF13786">
    <property type="entry name" value="DUF4179"/>
    <property type="match status" value="1"/>
</dbReference>
<evidence type="ECO:0000256" key="1">
    <source>
        <dbReference type="SAM" id="Phobius"/>
    </source>
</evidence>
<organism evidence="3 4">
    <name type="scientific">Paenibacillus chibensis</name>
    <dbReference type="NCBI Taxonomy" id="59846"/>
    <lineage>
        <taxon>Bacteria</taxon>
        <taxon>Bacillati</taxon>
        <taxon>Bacillota</taxon>
        <taxon>Bacilli</taxon>
        <taxon>Bacillales</taxon>
        <taxon>Paenibacillaceae</taxon>
        <taxon>Paenibacillus</taxon>
    </lineage>
</organism>
<proteinExistence type="predicted"/>
<accession>A0ABU6PQB1</accession>
<dbReference type="InterPro" id="IPR025436">
    <property type="entry name" value="DUF4179"/>
</dbReference>
<evidence type="ECO:0000313" key="3">
    <source>
        <dbReference type="EMBL" id="MED5017064.1"/>
    </source>
</evidence>
<protein>
    <submittedName>
        <fullName evidence="3">DUF4179 domain-containing protein</fullName>
    </submittedName>
</protein>
<feature type="domain" description="DUF4179" evidence="2">
    <location>
        <begin position="51"/>
        <end position="126"/>
    </location>
</feature>
<sequence length="546" mass="61444">MSRFYKERVQEKLQAPPHPDYDRMWENIEREVSARRLNASSVKSAGTRKKWIPAAIVFACFMAAAVPVFAGVSLNWSSLYGGRTVSNALNNGIGQRYDMNVTSKGVTMSLKGVVTDGERMKILVSIDADAKLEAQDAVELEHVVIKDESGAEEPVNGYLRYDEASGKLLGIYEANDMLKQGQKSLTLEADNLVTYKPVEKLLNKVPKAGDTVATGEALYPEIRVKSVTESKNSLAVRYNVAVTDHKVEGRGDPHLTLDNGSRGMLTQLPPEDDGVLIEQLFSNMTLKDWEASKPSFNYMKETVRIPGAWSFHFQADGKKASEAVYTQSLQGVEEFKQKTGVQLDQLIITPLEIVISIKDDRSMEERSTQADVMFKDVRLQVGGQEITGSYTIKGDDPSHYTHVFAFESPEWYKDWSKVPMKLLLKNANVTMRDVTRNWMTLKQPSALKQSVDIKLESFIVHFTYYMDGKDLVVESDSESDIFRGISQTTLKVDGKTLFPKMTPRGPGSQSKHIDRYPDFAMKHTVELNPGFYIYYDAGRDMEFMLR</sequence>
<keyword evidence="4" id="KW-1185">Reference proteome</keyword>
<keyword evidence="1" id="KW-0472">Membrane</keyword>
<dbReference type="Proteomes" id="UP001343257">
    <property type="component" value="Unassembled WGS sequence"/>
</dbReference>
<comment type="caution">
    <text evidence="3">The sequence shown here is derived from an EMBL/GenBank/DDBJ whole genome shotgun (WGS) entry which is preliminary data.</text>
</comment>